<dbReference type="Pfam" id="PF00171">
    <property type="entry name" value="Aldedh"/>
    <property type="match status" value="1"/>
</dbReference>
<dbReference type="GO" id="GO:0010133">
    <property type="term" value="P:L-proline catabolic process to L-glutamate"/>
    <property type="evidence" value="ECO:0007669"/>
    <property type="project" value="UniProtKB-UniRule"/>
</dbReference>
<dbReference type="InterPro" id="IPR015590">
    <property type="entry name" value="Aldehyde_DH_dom"/>
</dbReference>
<dbReference type="InterPro" id="IPR016160">
    <property type="entry name" value="Ald_DH_CS_CYS"/>
</dbReference>
<evidence type="ECO:0000256" key="1">
    <source>
        <dbReference type="ARBA" id="ARBA00004786"/>
    </source>
</evidence>
<keyword evidence="5" id="KW-0238">DNA-binding</keyword>
<gene>
    <name evidence="10" type="ORF">EUB48_19665</name>
</gene>
<keyword evidence="5" id="KW-0805">Transcription regulation</keyword>
<dbReference type="InterPro" id="IPR025703">
    <property type="entry name" value="Bifunct_PutA"/>
</dbReference>
<dbReference type="SUPFAM" id="SSF51730">
    <property type="entry name" value="FAD-linked oxidoreductase"/>
    <property type="match status" value="1"/>
</dbReference>
<protein>
    <recommendedName>
        <fullName evidence="5">Bifunctional protein PutA</fullName>
    </recommendedName>
    <domain>
        <recommendedName>
            <fullName evidence="5">Proline dehydrogenase</fullName>
            <ecNumber evidence="5">1.5.5.2</ecNumber>
        </recommendedName>
        <alternativeName>
            <fullName evidence="5">Proline oxidase</fullName>
        </alternativeName>
    </domain>
    <domain>
        <recommendedName>
            <fullName evidence="5">Delta-1-pyrroline-5-carboxylate dehydrogenase</fullName>
            <shortName evidence="5">P5C dehydrogenase</shortName>
            <ecNumber evidence="5">1.2.1.88</ecNumber>
        </recommendedName>
        <alternativeName>
            <fullName evidence="5">L-glutamate gamma-semialdehyde dehydrogenase</fullName>
        </alternativeName>
    </domain>
</protein>
<dbReference type="PANTHER" id="PTHR42862">
    <property type="entry name" value="DELTA-1-PYRROLINE-5-CARBOXYLATE DEHYDROGENASE 1, ISOFORM A-RELATED"/>
    <property type="match status" value="1"/>
</dbReference>
<keyword evidence="2 5" id="KW-0560">Oxidoreductase</keyword>
<evidence type="ECO:0000259" key="8">
    <source>
        <dbReference type="Pfam" id="PF01619"/>
    </source>
</evidence>
<dbReference type="OrthoDB" id="6187633at2"/>
<accession>A0A515DHM2</accession>
<feature type="domain" description="Proline dehydrogenase" evidence="8">
    <location>
        <begin position="175"/>
        <end position="496"/>
    </location>
</feature>
<dbReference type="Gene3D" id="3.40.309.10">
    <property type="entry name" value="Aldehyde Dehydrogenase, Chain A, domain 2"/>
    <property type="match status" value="1"/>
</dbReference>
<sequence>MRLPFPYRPEDQIVTQRLQSLQGALDWGAAAQAARPWVQAVRRHPPPFWAMESLLKEYPISSAEGLALMRLAEALLRVPDAETAIELTADQLGRADFDHAGDKALARLSSAAIALSKKFLPTATNSGQADEQQPGLFARLGARSVVAATLRAVQLLGRQFVLGQTIGEAMQEAAAARHRSVGLCFSYDMLGEGARTDADAQHYLDSYTSAIKKIATYADLASACERNDGISIKLSALHPRYEDAQKARVMAELVPRVWGLCELAATANLNLTIDAEEVDRLELSLDVFEALAARVAQHFPQWQGFGLAMQAYQTRALELIEHVTALARKYRLRLMCRLVKGAYWDAEIKRAQELGLPHYPVFTHKHHTDVSYLACARALLAAPDAIYPQFATHNAGTIAAILQMAESAPALAALPSGGAVSPGGGPSQKRAPAPFELQRLHGMGEGVYREVMKTPPAGEGAIPVRVYAPVGRHKDLLAYLVRRLLENGANSSFVHQLADESVGMDELLISPLRLEPEASLPLPLDLYGAGRRNSAGLDLTVEPMRAPLLAAYAATALPAVPEFDVKTTSSAYQTSAMSYQKWSKTPVHERSAILRRAADALEAELPRFCALMVKEAFKTWGDSVAEVREAADFLRYYANEAERIMVPVALPGPTGESNELRLTARGVWVCISPWNFPLAIFMGQVAAALATGNTVLAKPAEQTPAVAFEAVRLLHRAGVPEGALQLAHGPGDTVGAALVAQPGIAGVVFTGSTEVARIINRALAAKDGPIVPLIAETGGINAMLVDSTALPEQVADAVLQSSFRSAGQRCSALRLLCVHEGIADGVIEMIRGAAKELVAGDPADLATDVGPVIDRQAWGAIRRHLERLVSTSKPVTVIEDSTQSATNPIANLIPPSAFEVAAVADVQQEIFGPVLHIVRWRGDPAAVIDQINALGYGLTLGIQTRIDSRAQALAARARVGNVYINRNMIGAVVGVQPFGGEGLSGTGPKAGGPHYLARFCAEQTVTVNTTAAGGNVQLLASPA</sequence>
<dbReference type="GO" id="GO:0003842">
    <property type="term" value="F:L-glutamate gamma-semialdehyde dehydrogenase activity"/>
    <property type="evidence" value="ECO:0007669"/>
    <property type="project" value="UniProtKB-UniRule"/>
</dbReference>
<evidence type="ECO:0000256" key="4">
    <source>
        <dbReference type="ARBA" id="ARBA00048142"/>
    </source>
</evidence>
<evidence type="ECO:0000256" key="5">
    <source>
        <dbReference type="PIRNR" id="PIRNR000197"/>
    </source>
</evidence>
<dbReference type="GO" id="GO:0004657">
    <property type="term" value="F:proline dehydrogenase activity"/>
    <property type="evidence" value="ECO:0007669"/>
    <property type="project" value="UniProtKB-UniRule"/>
</dbReference>
<comment type="function">
    <text evidence="5">Oxidizes proline to glutamate for use as a carbon and nitrogen source.</text>
</comment>
<dbReference type="GO" id="GO:0003677">
    <property type="term" value="F:DNA binding"/>
    <property type="evidence" value="ECO:0007669"/>
    <property type="project" value="UniProtKB-KW"/>
</dbReference>
<name>A0A515DHM2_9BURK</name>
<dbReference type="Gene3D" id="3.40.605.10">
    <property type="entry name" value="Aldehyde Dehydrogenase, Chain A, domain 1"/>
    <property type="match status" value="1"/>
</dbReference>
<comment type="cofactor">
    <cofactor evidence="5">
        <name>FAD</name>
        <dbReference type="ChEBI" id="CHEBI:57692"/>
    </cofactor>
</comment>
<evidence type="ECO:0000313" key="11">
    <source>
        <dbReference type="Proteomes" id="UP000316798"/>
    </source>
</evidence>
<comment type="similarity">
    <text evidence="5">In the N-terminal section; belongs to the proline dehydrogenase family.</text>
</comment>
<dbReference type="CDD" id="cd07125">
    <property type="entry name" value="ALDH_PutA-P5CDH"/>
    <property type="match status" value="1"/>
</dbReference>
<keyword evidence="5" id="KW-0285">Flavoprotein</keyword>
<dbReference type="PROSITE" id="PS00070">
    <property type="entry name" value="ALDEHYDE_DEHYDR_CYS"/>
    <property type="match status" value="1"/>
</dbReference>
<keyword evidence="11" id="KW-1185">Reference proteome</keyword>
<dbReference type="Gene3D" id="3.20.20.220">
    <property type="match status" value="1"/>
</dbReference>
<evidence type="ECO:0000256" key="3">
    <source>
        <dbReference type="ARBA" id="ARBA00023027"/>
    </source>
</evidence>
<dbReference type="SUPFAM" id="SSF53720">
    <property type="entry name" value="ALDH-like"/>
    <property type="match status" value="1"/>
</dbReference>
<dbReference type="InterPro" id="IPR050485">
    <property type="entry name" value="Proline_metab_enzyme"/>
</dbReference>
<dbReference type="EMBL" id="CP035503">
    <property type="protein sequence ID" value="QDL39889.1"/>
    <property type="molecule type" value="Genomic_DNA"/>
</dbReference>
<keyword evidence="3 5" id="KW-0520">NAD</keyword>
<keyword evidence="5" id="KW-0642">Proline metabolism</keyword>
<comment type="catalytic activity">
    <reaction evidence="5">
        <text>L-proline + a quinone = (S)-1-pyrroline-5-carboxylate + a quinol + H(+)</text>
        <dbReference type="Rhea" id="RHEA:23784"/>
        <dbReference type="ChEBI" id="CHEBI:15378"/>
        <dbReference type="ChEBI" id="CHEBI:17388"/>
        <dbReference type="ChEBI" id="CHEBI:24646"/>
        <dbReference type="ChEBI" id="CHEBI:60039"/>
        <dbReference type="ChEBI" id="CHEBI:132124"/>
        <dbReference type="EC" id="1.5.5.2"/>
    </reaction>
</comment>
<dbReference type="InterPro" id="IPR024082">
    <property type="entry name" value="PRODH_PutA_dom_II"/>
</dbReference>
<dbReference type="GO" id="GO:0003700">
    <property type="term" value="F:DNA-binding transcription factor activity"/>
    <property type="evidence" value="ECO:0007669"/>
    <property type="project" value="InterPro"/>
</dbReference>
<evidence type="ECO:0000259" key="7">
    <source>
        <dbReference type="Pfam" id="PF00171"/>
    </source>
</evidence>
<dbReference type="Pfam" id="PF14850">
    <property type="entry name" value="Pro_dh-DNA_bdg"/>
    <property type="match status" value="1"/>
</dbReference>
<dbReference type="InterPro" id="IPR029041">
    <property type="entry name" value="FAD-linked_oxidoreductase-like"/>
</dbReference>
<dbReference type="KEGG" id="rhf:EUB48_19665"/>
<dbReference type="GO" id="GO:0009898">
    <property type="term" value="C:cytoplasmic side of plasma membrane"/>
    <property type="evidence" value="ECO:0007669"/>
    <property type="project" value="TreeGrafter"/>
</dbReference>
<dbReference type="PIRSF" id="PIRSF000197">
    <property type="entry name" value="Bifunct_PutA"/>
    <property type="match status" value="1"/>
</dbReference>
<dbReference type="Pfam" id="PF01619">
    <property type="entry name" value="Pro_dh"/>
    <property type="match status" value="1"/>
</dbReference>
<dbReference type="RefSeq" id="WP_142821413.1">
    <property type="nucleotide sequence ID" value="NZ_CP035503.1"/>
</dbReference>
<dbReference type="InterPro" id="IPR016161">
    <property type="entry name" value="Ald_DH/histidinol_DH"/>
</dbReference>
<comment type="catalytic activity">
    <reaction evidence="4 5">
        <text>L-glutamate 5-semialdehyde + NAD(+) + H2O = L-glutamate + NADH + 2 H(+)</text>
        <dbReference type="Rhea" id="RHEA:30235"/>
        <dbReference type="ChEBI" id="CHEBI:15377"/>
        <dbReference type="ChEBI" id="CHEBI:15378"/>
        <dbReference type="ChEBI" id="CHEBI:29985"/>
        <dbReference type="ChEBI" id="CHEBI:57540"/>
        <dbReference type="ChEBI" id="CHEBI:57945"/>
        <dbReference type="ChEBI" id="CHEBI:58066"/>
        <dbReference type="EC" id="1.2.1.88"/>
    </reaction>
</comment>
<comment type="pathway">
    <text evidence="5">Amino-acid degradation; L-proline degradation into L-glutamate; L-glutamate from L-proline: step 1/2.</text>
</comment>
<comment type="similarity">
    <text evidence="5">In the C-terminal section; belongs to the aldehyde dehydrogenase family.</text>
</comment>
<proteinExistence type="inferred from homology"/>
<dbReference type="UniPathway" id="UPA00261">
    <property type="reaction ID" value="UER00373"/>
</dbReference>
<dbReference type="PANTHER" id="PTHR42862:SF1">
    <property type="entry name" value="DELTA-1-PYRROLINE-5-CARBOXYLATE DEHYDROGENASE 2, ISOFORM A-RELATED"/>
    <property type="match status" value="1"/>
</dbReference>
<keyword evidence="5" id="KW-0678">Repressor</keyword>
<evidence type="ECO:0000259" key="9">
    <source>
        <dbReference type="Pfam" id="PF14850"/>
    </source>
</evidence>
<evidence type="ECO:0000256" key="2">
    <source>
        <dbReference type="ARBA" id="ARBA00023002"/>
    </source>
</evidence>
<comment type="pathway">
    <text evidence="1 5">Amino-acid degradation; L-proline degradation into L-glutamate; L-glutamate from L-proline: step 2/2.</text>
</comment>
<dbReference type="Proteomes" id="UP000316798">
    <property type="component" value="Chromosome"/>
</dbReference>
<organism evidence="10 11">
    <name type="scientific">Rhodoferax sediminis</name>
    <dbReference type="NCBI Taxonomy" id="2509614"/>
    <lineage>
        <taxon>Bacteria</taxon>
        <taxon>Pseudomonadati</taxon>
        <taxon>Pseudomonadota</taxon>
        <taxon>Betaproteobacteria</taxon>
        <taxon>Burkholderiales</taxon>
        <taxon>Comamonadaceae</taxon>
        <taxon>Rhodoferax</taxon>
    </lineage>
</organism>
<feature type="active site" evidence="6">
    <location>
        <position position="810"/>
    </location>
</feature>
<dbReference type="InterPro" id="IPR005933">
    <property type="entry name" value="PutA_C"/>
</dbReference>
<keyword evidence="5" id="KW-0274">FAD</keyword>
<feature type="active site" evidence="6">
    <location>
        <position position="776"/>
    </location>
</feature>
<dbReference type="SUPFAM" id="SSF81935">
    <property type="entry name" value="N-terminal domain of bifunctional PutA protein"/>
    <property type="match status" value="1"/>
</dbReference>
<evidence type="ECO:0000256" key="6">
    <source>
        <dbReference type="PIRSR" id="PIRSR000197-1"/>
    </source>
</evidence>
<dbReference type="Gene3D" id="1.20.5.460">
    <property type="entry name" value="Single helix bin"/>
    <property type="match status" value="1"/>
</dbReference>
<dbReference type="InterPro" id="IPR002872">
    <property type="entry name" value="Proline_DH_dom"/>
</dbReference>
<feature type="domain" description="Proline dehydrogenase PutA" evidence="9">
    <location>
        <begin position="51"/>
        <end position="160"/>
    </location>
</feature>
<dbReference type="EC" id="1.5.5.2" evidence="5"/>
<dbReference type="EC" id="1.2.1.88" evidence="5"/>
<keyword evidence="5" id="KW-0804">Transcription</keyword>
<feature type="domain" description="Aldehyde dehydrogenase" evidence="7">
    <location>
        <begin position="555"/>
        <end position="1005"/>
    </location>
</feature>
<dbReference type="InterPro" id="IPR024089">
    <property type="entry name" value="PRODH_PutA_dom_I/II"/>
</dbReference>
<dbReference type="InterPro" id="IPR016162">
    <property type="entry name" value="Ald_DH_N"/>
</dbReference>
<dbReference type="InterPro" id="IPR016163">
    <property type="entry name" value="Ald_DH_C"/>
</dbReference>
<reference evidence="10 11" key="1">
    <citation type="submission" date="2019-01" db="EMBL/GenBank/DDBJ databases">
        <title>Genomic insights into a novel species Rhodoferax sp.</title>
        <authorList>
            <person name="Jin L."/>
        </authorList>
    </citation>
    <scope>NUCLEOTIDE SEQUENCE [LARGE SCALE GENOMIC DNA]</scope>
    <source>
        <strain evidence="10 11">CHu59-6-5</strain>
    </source>
</reference>
<dbReference type="NCBIfam" id="TIGR01238">
    <property type="entry name" value="D1pyr5carbox3"/>
    <property type="match status" value="1"/>
</dbReference>
<evidence type="ECO:0000313" key="10">
    <source>
        <dbReference type="EMBL" id="QDL39889.1"/>
    </source>
</evidence>
<dbReference type="AlphaFoldDB" id="A0A515DHM2"/>